<dbReference type="Gene3D" id="3.30.700.10">
    <property type="entry name" value="Glycoprotein, Type 4 Pilin"/>
    <property type="match status" value="1"/>
</dbReference>
<dbReference type="InterPro" id="IPR045584">
    <property type="entry name" value="Pilin-like"/>
</dbReference>
<keyword evidence="3" id="KW-0281">Fimbrium</keyword>
<proteinExistence type="inferred from homology"/>
<dbReference type="EMBL" id="CP019911">
    <property type="protein sequence ID" value="AQW29676.1"/>
    <property type="molecule type" value="Genomic_DNA"/>
</dbReference>
<dbReference type="InterPro" id="IPR012902">
    <property type="entry name" value="N_methyl_site"/>
</dbReference>
<reference evidence="5 6" key="1">
    <citation type="submission" date="2017-02" db="EMBL/GenBank/DDBJ databases">
        <title>Blood Disease Bacterium A2-HR MARDI.</title>
        <authorList>
            <person name="Badrun R."/>
            <person name="Abu Bakar N."/>
            <person name="Laboh R."/>
        </authorList>
    </citation>
    <scope>NUCLEOTIDE SEQUENCE [LARGE SCALE GENOMIC DNA]</scope>
    <source>
        <strain evidence="5 6">A2-HR MARDI</strain>
    </source>
</reference>
<organism evidence="5 6">
    <name type="scientific">blood disease bacterium A2-HR MARDI</name>
    <dbReference type="NCBI Taxonomy" id="1944648"/>
    <lineage>
        <taxon>Bacteria</taxon>
        <taxon>Pseudomonadati</taxon>
        <taxon>Pseudomonadota</taxon>
        <taxon>Betaproteobacteria</taxon>
        <taxon>Burkholderiales</taxon>
        <taxon>Burkholderiaceae</taxon>
        <taxon>Ralstonia</taxon>
        <taxon>Ralstonia solanacearum species complex</taxon>
    </lineage>
</organism>
<accession>A0A1U9VGI2</accession>
<evidence type="ECO:0000313" key="6">
    <source>
        <dbReference type="Proteomes" id="UP000189628"/>
    </source>
</evidence>
<dbReference type="PROSITE" id="PS00409">
    <property type="entry name" value="PROKAR_NTER_METHYL"/>
    <property type="match status" value="1"/>
</dbReference>
<dbReference type="InterPro" id="IPR001082">
    <property type="entry name" value="Pilin"/>
</dbReference>
<gene>
    <name evidence="5" type="ORF">B0B51_06515</name>
</gene>
<comment type="similarity">
    <text evidence="1 3">Belongs to the N-Me-Phe pilin family.</text>
</comment>
<dbReference type="PANTHER" id="PTHR30093">
    <property type="entry name" value="GENERAL SECRETION PATHWAY PROTEIN G"/>
    <property type="match status" value="1"/>
</dbReference>
<evidence type="ECO:0000313" key="5">
    <source>
        <dbReference type="EMBL" id="AQW29676.1"/>
    </source>
</evidence>
<dbReference type="GeneID" id="97322184"/>
<dbReference type="Proteomes" id="UP000189628">
    <property type="component" value="Chromosome"/>
</dbReference>
<dbReference type="RefSeq" id="WP_075465281.1">
    <property type="nucleotide sequence ID" value="NZ_CP019911.1"/>
</dbReference>
<evidence type="ECO:0000256" key="1">
    <source>
        <dbReference type="ARBA" id="ARBA00005233"/>
    </source>
</evidence>
<dbReference type="GO" id="GO:0044096">
    <property type="term" value="C:type IV pilus"/>
    <property type="evidence" value="ECO:0007669"/>
    <property type="project" value="TreeGrafter"/>
</dbReference>
<dbReference type="GO" id="GO:0043107">
    <property type="term" value="P:type IV pilus-dependent motility"/>
    <property type="evidence" value="ECO:0007669"/>
    <property type="project" value="TreeGrafter"/>
</dbReference>
<protein>
    <submittedName>
        <fullName evidence="5">Pilus assembly protein</fullName>
    </submittedName>
</protein>
<dbReference type="GO" id="GO:0007155">
    <property type="term" value="P:cell adhesion"/>
    <property type="evidence" value="ECO:0007669"/>
    <property type="project" value="InterPro"/>
</dbReference>
<dbReference type="Pfam" id="PF00114">
    <property type="entry name" value="Pilin"/>
    <property type="match status" value="1"/>
</dbReference>
<keyword evidence="2" id="KW-0488">Methylation</keyword>
<dbReference type="SUPFAM" id="SSF54523">
    <property type="entry name" value="Pili subunits"/>
    <property type="match status" value="1"/>
</dbReference>
<evidence type="ECO:0000256" key="4">
    <source>
        <dbReference type="SAM" id="Phobius"/>
    </source>
</evidence>
<dbReference type="PANTHER" id="PTHR30093:SF34">
    <property type="entry name" value="PREPILIN PEPTIDASE-DEPENDENT PROTEIN D"/>
    <property type="match status" value="1"/>
</dbReference>
<evidence type="ECO:0000256" key="3">
    <source>
        <dbReference type="RuleBase" id="RU000389"/>
    </source>
</evidence>
<dbReference type="Pfam" id="PF07963">
    <property type="entry name" value="N_methyl"/>
    <property type="match status" value="1"/>
</dbReference>
<dbReference type="AlphaFoldDB" id="A0A1U9VGI2"/>
<keyword evidence="4" id="KW-0472">Membrane</keyword>
<keyword evidence="4" id="KW-1133">Transmembrane helix</keyword>
<keyword evidence="4" id="KW-0812">Transmembrane</keyword>
<evidence type="ECO:0000256" key="2">
    <source>
        <dbReference type="ARBA" id="ARBA00022481"/>
    </source>
</evidence>
<sequence>MKSMRHLNKRVQKGFTLIELMIVVAIVGILAAIAIPAYQDYTIRARVTEGLSLAAQAKSLVAENAANAQTDLSVGSSTFAATKNVSALAINATAAPAGQITITYTTAAGNGTLALVPTSGGSALVVSSAPGAAIMWTCYSAGKATAASSVAASPSATLLPKYAPAECR</sequence>
<name>A0A1U9VGI2_9RALS</name>
<dbReference type="NCBIfam" id="TIGR02532">
    <property type="entry name" value="IV_pilin_GFxxxE"/>
    <property type="match status" value="1"/>
</dbReference>
<feature type="transmembrane region" description="Helical" evidence="4">
    <location>
        <begin position="20"/>
        <end position="38"/>
    </location>
</feature>